<dbReference type="GeneID" id="34616442"/>
<keyword evidence="3" id="KW-1185">Reference proteome</keyword>
<name>A0A1L9SCC8_9EURO</name>
<feature type="transmembrane region" description="Helical" evidence="1">
    <location>
        <begin position="124"/>
        <end position="143"/>
    </location>
</feature>
<keyword evidence="1" id="KW-0812">Transmembrane</keyword>
<sequence>MMSNLRLRNVFQYPGDSEIEPGREELDEEEQENTINQLYDENEKRNKEYKVAFSLLSFISIIPFVYEMLLTTLSTYERLLCISSIISLILTSYMMSHQLWQNLALWPLNSLQTKKTEAFITSKILSSLNAMICGCLVLGVYLIEAMGWPCNSHLLLFLTPGAMLIVALIVQALMHSIDINHLQSLRYAYKGA</sequence>
<feature type="transmembrane region" description="Helical" evidence="1">
    <location>
        <begin position="155"/>
        <end position="174"/>
    </location>
</feature>
<keyword evidence="1" id="KW-1133">Transmembrane helix</keyword>
<dbReference type="RefSeq" id="XP_022579341.1">
    <property type="nucleotide sequence ID" value="XM_022729978.1"/>
</dbReference>
<evidence type="ECO:0000256" key="1">
    <source>
        <dbReference type="SAM" id="Phobius"/>
    </source>
</evidence>
<dbReference type="VEuPathDB" id="FungiDB:ASPZODRAFT_745802"/>
<feature type="transmembrane region" description="Helical" evidence="1">
    <location>
        <begin position="51"/>
        <end position="70"/>
    </location>
</feature>
<protein>
    <submittedName>
        <fullName evidence="2">Uncharacterized protein</fullName>
    </submittedName>
</protein>
<evidence type="ECO:0000313" key="2">
    <source>
        <dbReference type="EMBL" id="OJJ44831.1"/>
    </source>
</evidence>
<proteinExistence type="predicted"/>
<reference evidence="3" key="1">
    <citation type="journal article" date="2017" name="Genome Biol.">
        <title>Comparative genomics reveals high biological diversity and specific adaptations in the industrially and medically important fungal genus Aspergillus.</title>
        <authorList>
            <person name="de Vries R.P."/>
            <person name="Riley R."/>
            <person name="Wiebenga A."/>
            <person name="Aguilar-Osorio G."/>
            <person name="Amillis S."/>
            <person name="Uchima C.A."/>
            <person name="Anderluh G."/>
            <person name="Asadollahi M."/>
            <person name="Askin M."/>
            <person name="Barry K."/>
            <person name="Battaglia E."/>
            <person name="Bayram O."/>
            <person name="Benocci T."/>
            <person name="Braus-Stromeyer S.A."/>
            <person name="Caldana C."/>
            <person name="Canovas D."/>
            <person name="Cerqueira G.C."/>
            <person name="Chen F."/>
            <person name="Chen W."/>
            <person name="Choi C."/>
            <person name="Clum A."/>
            <person name="Dos Santos R.A."/>
            <person name="Damasio A.R."/>
            <person name="Diallinas G."/>
            <person name="Emri T."/>
            <person name="Fekete E."/>
            <person name="Flipphi M."/>
            <person name="Freyberg S."/>
            <person name="Gallo A."/>
            <person name="Gournas C."/>
            <person name="Habgood R."/>
            <person name="Hainaut M."/>
            <person name="Harispe M.L."/>
            <person name="Henrissat B."/>
            <person name="Hilden K.S."/>
            <person name="Hope R."/>
            <person name="Hossain A."/>
            <person name="Karabika E."/>
            <person name="Karaffa L."/>
            <person name="Karanyi Z."/>
            <person name="Krasevec N."/>
            <person name="Kuo A."/>
            <person name="Kusch H."/>
            <person name="LaButti K."/>
            <person name="Lagendijk E.L."/>
            <person name="Lapidus A."/>
            <person name="Levasseur A."/>
            <person name="Lindquist E."/>
            <person name="Lipzen A."/>
            <person name="Logrieco A.F."/>
            <person name="MacCabe A."/>
            <person name="Maekelae M.R."/>
            <person name="Malavazi I."/>
            <person name="Melin P."/>
            <person name="Meyer V."/>
            <person name="Mielnichuk N."/>
            <person name="Miskei M."/>
            <person name="Molnar A.P."/>
            <person name="Mule G."/>
            <person name="Ngan C.Y."/>
            <person name="Orejas M."/>
            <person name="Orosz E."/>
            <person name="Ouedraogo J.P."/>
            <person name="Overkamp K.M."/>
            <person name="Park H.-S."/>
            <person name="Perrone G."/>
            <person name="Piumi F."/>
            <person name="Punt P.J."/>
            <person name="Ram A.F."/>
            <person name="Ramon A."/>
            <person name="Rauscher S."/>
            <person name="Record E."/>
            <person name="Riano-Pachon D.M."/>
            <person name="Robert V."/>
            <person name="Roehrig J."/>
            <person name="Ruller R."/>
            <person name="Salamov A."/>
            <person name="Salih N.S."/>
            <person name="Samson R.A."/>
            <person name="Sandor E."/>
            <person name="Sanguinetti M."/>
            <person name="Schuetze T."/>
            <person name="Sepcic K."/>
            <person name="Shelest E."/>
            <person name="Sherlock G."/>
            <person name="Sophianopoulou V."/>
            <person name="Squina F.M."/>
            <person name="Sun H."/>
            <person name="Susca A."/>
            <person name="Todd R.B."/>
            <person name="Tsang A."/>
            <person name="Unkles S.E."/>
            <person name="van de Wiele N."/>
            <person name="van Rossen-Uffink D."/>
            <person name="Oliveira J.V."/>
            <person name="Vesth T.C."/>
            <person name="Visser J."/>
            <person name="Yu J.-H."/>
            <person name="Zhou M."/>
            <person name="Andersen M.R."/>
            <person name="Archer D.B."/>
            <person name="Baker S.E."/>
            <person name="Benoit I."/>
            <person name="Brakhage A.A."/>
            <person name="Braus G.H."/>
            <person name="Fischer R."/>
            <person name="Frisvad J.C."/>
            <person name="Goldman G.H."/>
            <person name="Houbraken J."/>
            <person name="Oakley B."/>
            <person name="Pocsi I."/>
            <person name="Scazzocchio C."/>
            <person name="Seiboth B."/>
            <person name="vanKuyk P.A."/>
            <person name="Wortman J."/>
            <person name="Dyer P.S."/>
            <person name="Grigoriev I.V."/>
        </authorList>
    </citation>
    <scope>NUCLEOTIDE SEQUENCE [LARGE SCALE GENOMIC DNA]</scope>
    <source>
        <strain evidence="3">CBS 506.65</strain>
    </source>
</reference>
<evidence type="ECO:0000313" key="3">
    <source>
        <dbReference type="Proteomes" id="UP000184188"/>
    </source>
</evidence>
<gene>
    <name evidence="2" type="ORF">ASPZODRAFT_745802</name>
</gene>
<dbReference type="Proteomes" id="UP000184188">
    <property type="component" value="Unassembled WGS sequence"/>
</dbReference>
<dbReference type="EMBL" id="KV878347">
    <property type="protein sequence ID" value="OJJ44831.1"/>
    <property type="molecule type" value="Genomic_DNA"/>
</dbReference>
<keyword evidence="1" id="KW-0472">Membrane</keyword>
<organism evidence="2 3">
    <name type="scientific">Penicilliopsis zonata CBS 506.65</name>
    <dbReference type="NCBI Taxonomy" id="1073090"/>
    <lineage>
        <taxon>Eukaryota</taxon>
        <taxon>Fungi</taxon>
        <taxon>Dikarya</taxon>
        <taxon>Ascomycota</taxon>
        <taxon>Pezizomycotina</taxon>
        <taxon>Eurotiomycetes</taxon>
        <taxon>Eurotiomycetidae</taxon>
        <taxon>Eurotiales</taxon>
        <taxon>Aspergillaceae</taxon>
        <taxon>Penicilliopsis</taxon>
    </lineage>
</organism>
<accession>A0A1L9SCC8</accession>
<dbReference type="OrthoDB" id="3358048at2759"/>
<dbReference type="AlphaFoldDB" id="A0A1L9SCC8"/>